<reference evidence="9" key="1">
    <citation type="submission" date="2015-07" db="EMBL/GenBank/DDBJ databases">
        <title>Transcriptome Assembly of Anthurium amnicola.</title>
        <authorList>
            <person name="Suzuki J."/>
        </authorList>
    </citation>
    <scope>NUCLEOTIDE SEQUENCE</scope>
</reference>
<keyword evidence="1" id="KW-0723">Serine/threonine-protein kinase</keyword>
<dbReference type="InterPro" id="IPR000719">
    <property type="entry name" value="Prot_kinase_dom"/>
</dbReference>
<dbReference type="InterPro" id="IPR001245">
    <property type="entry name" value="Ser-Thr/Tyr_kinase_cat_dom"/>
</dbReference>
<keyword evidence="9" id="KW-0675">Receptor</keyword>
<evidence type="ECO:0000256" key="6">
    <source>
        <dbReference type="PROSITE-ProRule" id="PRU10141"/>
    </source>
</evidence>
<evidence type="ECO:0000256" key="4">
    <source>
        <dbReference type="ARBA" id="ARBA00022777"/>
    </source>
</evidence>
<dbReference type="Gene3D" id="3.30.200.20">
    <property type="entry name" value="Phosphorylase Kinase, domain 1"/>
    <property type="match status" value="1"/>
</dbReference>
<dbReference type="PROSITE" id="PS50011">
    <property type="entry name" value="PROTEIN_KINASE_DOM"/>
    <property type="match status" value="1"/>
</dbReference>
<dbReference type="AlphaFoldDB" id="A0A1D1XH75"/>
<sequence>MTAEEGGADGGAGEGRTIMVGVQIDGNGRDLLDWALGRVARRGDRVVAVHVSRGSCGAASSPLSLIKSLDDYLAEYDGVCNLKQVVLVGRVSRGNSIRKTLVKEAKLCSAMAVVVGVNKNNHFGGTISVARYCAKKLPPTTSLFAVHNGKVFLEREASQPPPGREQKTTLGSMLHPNLRMGAMAVVPADKAKPETAVSRAPDGGPLEEGQGRQEVEGDACEWKPGAEPGSLTLLVRKLPETATPGWPLLRRLAAPNREDDARKMSVVQWVMSLPSRSSPPEAAPDGASSPAAPVDLRAELEAVLEKNSCSCRWFGHTELDDYTDHFSSENLIGKGGSSRVYRGSLPNGERVAVKTTKLTAAASRDFLSEVDIITSLQHKNVVPLLGIGVEDGSLVSVYRFFSKGSLEENLHGERAKRPMPWDSRFKVAIGIAEALHHLHTSSPRPIIHRDVKSSNILLSDDFEPQLTDFGLALWAPTTSSYATHSDVLGTFGYLAPEYFMYGKVSHKMDVYAFGVVLLELVTGRRTISDDYSKEGQGSLVMWATLVLERGEVTHLLDPNLDANYDEEQVHRVVFAASLCLRRSARLRPPMSEILKLLRGEEDVETWMGSHGGCAGEGAEGQQDEEVYPPSSVASHIGLALLDVDDTASVSSVEQSYQGSLEDYLKGRWSRSSSFD</sequence>
<dbReference type="CDD" id="cd14066">
    <property type="entry name" value="STKc_IRAK"/>
    <property type="match status" value="1"/>
</dbReference>
<dbReference type="InterPro" id="IPR046958">
    <property type="entry name" value="RBK1/2/STUNTED"/>
</dbReference>
<feature type="region of interest" description="Disordered" evidence="7">
    <location>
        <begin position="192"/>
        <end position="212"/>
    </location>
</feature>
<keyword evidence="2" id="KW-0808">Transferase</keyword>
<keyword evidence="5 6" id="KW-0067">ATP-binding</keyword>
<dbReference type="InterPro" id="IPR011009">
    <property type="entry name" value="Kinase-like_dom_sf"/>
</dbReference>
<dbReference type="Gene3D" id="1.10.510.10">
    <property type="entry name" value="Transferase(Phosphotransferase) domain 1"/>
    <property type="match status" value="1"/>
</dbReference>
<feature type="binding site" evidence="6">
    <location>
        <position position="354"/>
    </location>
    <ligand>
        <name>ATP</name>
        <dbReference type="ChEBI" id="CHEBI:30616"/>
    </ligand>
</feature>
<dbReference type="SUPFAM" id="SSF56112">
    <property type="entry name" value="Protein kinase-like (PK-like)"/>
    <property type="match status" value="1"/>
</dbReference>
<protein>
    <submittedName>
        <fullName evidence="9">Receptor-like cytosolic serine/threonine-protein kinase RBK2</fullName>
    </submittedName>
</protein>
<evidence type="ECO:0000256" key="5">
    <source>
        <dbReference type="ARBA" id="ARBA00022840"/>
    </source>
</evidence>
<evidence type="ECO:0000259" key="8">
    <source>
        <dbReference type="PROSITE" id="PS50011"/>
    </source>
</evidence>
<name>A0A1D1XH75_9ARAE</name>
<evidence type="ECO:0000313" key="9">
    <source>
        <dbReference type="EMBL" id="JAT41722.1"/>
    </source>
</evidence>
<evidence type="ECO:0000256" key="2">
    <source>
        <dbReference type="ARBA" id="ARBA00022679"/>
    </source>
</evidence>
<dbReference type="SMART" id="SM00220">
    <property type="entry name" value="S_TKc"/>
    <property type="match status" value="1"/>
</dbReference>
<feature type="domain" description="Protein kinase" evidence="8">
    <location>
        <begin position="326"/>
        <end position="607"/>
    </location>
</feature>
<dbReference type="PANTHER" id="PTHR47987">
    <property type="entry name" value="OS08G0249100 PROTEIN"/>
    <property type="match status" value="1"/>
</dbReference>
<dbReference type="Pfam" id="PF07714">
    <property type="entry name" value="PK_Tyr_Ser-Thr"/>
    <property type="match status" value="1"/>
</dbReference>
<keyword evidence="4 9" id="KW-0418">Kinase</keyword>
<dbReference type="Gene3D" id="3.40.50.620">
    <property type="entry name" value="HUPs"/>
    <property type="match status" value="1"/>
</dbReference>
<dbReference type="GO" id="GO:0005524">
    <property type="term" value="F:ATP binding"/>
    <property type="evidence" value="ECO:0007669"/>
    <property type="project" value="UniProtKB-UniRule"/>
</dbReference>
<dbReference type="InterPro" id="IPR014729">
    <property type="entry name" value="Rossmann-like_a/b/a_fold"/>
</dbReference>
<evidence type="ECO:0000256" key="7">
    <source>
        <dbReference type="SAM" id="MobiDB-lite"/>
    </source>
</evidence>
<organism evidence="9">
    <name type="scientific">Anthurium amnicola</name>
    <dbReference type="NCBI Taxonomy" id="1678845"/>
    <lineage>
        <taxon>Eukaryota</taxon>
        <taxon>Viridiplantae</taxon>
        <taxon>Streptophyta</taxon>
        <taxon>Embryophyta</taxon>
        <taxon>Tracheophyta</taxon>
        <taxon>Spermatophyta</taxon>
        <taxon>Magnoliopsida</taxon>
        <taxon>Liliopsida</taxon>
        <taxon>Araceae</taxon>
        <taxon>Pothoideae</taxon>
        <taxon>Potheae</taxon>
        <taxon>Anthurium</taxon>
    </lineage>
</organism>
<dbReference type="PROSITE" id="PS00107">
    <property type="entry name" value="PROTEIN_KINASE_ATP"/>
    <property type="match status" value="1"/>
</dbReference>
<dbReference type="EMBL" id="GDJX01026214">
    <property type="protein sequence ID" value="JAT41722.1"/>
    <property type="molecule type" value="Transcribed_RNA"/>
</dbReference>
<dbReference type="FunFam" id="3.30.200.20:FF:000268">
    <property type="entry name" value="probable receptor-like serine/threonine-protein kinase At5g57670"/>
    <property type="match status" value="1"/>
</dbReference>
<keyword evidence="3 6" id="KW-0547">Nucleotide-binding</keyword>
<dbReference type="InterPro" id="IPR008271">
    <property type="entry name" value="Ser/Thr_kinase_AS"/>
</dbReference>
<evidence type="ECO:0000256" key="3">
    <source>
        <dbReference type="ARBA" id="ARBA00022741"/>
    </source>
</evidence>
<evidence type="ECO:0000256" key="1">
    <source>
        <dbReference type="ARBA" id="ARBA00022527"/>
    </source>
</evidence>
<accession>A0A1D1XH75</accession>
<proteinExistence type="predicted"/>
<dbReference type="SUPFAM" id="SSF52402">
    <property type="entry name" value="Adenine nucleotide alpha hydrolases-like"/>
    <property type="match status" value="1"/>
</dbReference>
<gene>
    <name evidence="9" type="primary">RBK2_3</name>
    <name evidence="9" type="ORF">g.66520</name>
</gene>
<dbReference type="PROSITE" id="PS00108">
    <property type="entry name" value="PROTEIN_KINASE_ST"/>
    <property type="match status" value="1"/>
</dbReference>
<dbReference type="FunFam" id="1.10.510.10:FF:000284">
    <property type="entry name" value="Putative receptor-like serine/threonine-protein kinase"/>
    <property type="match status" value="1"/>
</dbReference>
<dbReference type="PANTHER" id="PTHR47987:SF11">
    <property type="entry name" value="RECEPTOR-LIKE CYTOSOLIC SERINE_THREONINE-PROTEIN KINASE RBK1 ISOFORM X1"/>
    <property type="match status" value="1"/>
</dbReference>
<dbReference type="InterPro" id="IPR017441">
    <property type="entry name" value="Protein_kinase_ATP_BS"/>
</dbReference>
<dbReference type="GO" id="GO:0004674">
    <property type="term" value="F:protein serine/threonine kinase activity"/>
    <property type="evidence" value="ECO:0007669"/>
    <property type="project" value="UniProtKB-KW"/>
</dbReference>